<protein>
    <recommendedName>
        <fullName evidence="2">Tlde1 domain-containing protein</fullName>
    </recommendedName>
</protein>
<accession>A0A1I4QZZ0</accession>
<keyword evidence="4" id="KW-1185">Reference proteome</keyword>
<dbReference type="AlphaFoldDB" id="A0A1I4QZZ0"/>
<dbReference type="Pfam" id="PF10908">
    <property type="entry name" value="Tlde1_dom"/>
    <property type="match status" value="1"/>
</dbReference>
<dbReference type="OrthoDB" id="9816088at2"/>
<organism evidence="3 4">
    <name type="scientific">Methylobacterium pseudosasicola</name>
    <dbReference type="NCBI Taxonomy" id="582667"/>
    <lineage>
        <taxon>Bacteria</taxon>
        <taxon>Pseudomonadati</taxon>
        <taxon>Pseudomonadota</taxon>
        <taxon>Alphaproteobacteria</taxon>
        <taxon>Hyphomicrobiales</taxon>
        <taxon>Methylobacteriaceae</taxon>
        <taxon>Methylobacterium</taxon>
    </lineage>
</organism>
<evidence type="ECO:0000313" key="4">
    <source>
        <dbReference type="Proteomes" id="UP000199048"/>
    </source>
</evidence>
<dbReference type="InterPro" id="IPR021225">
    <property type="entry name" value="Tlde1_dom"/>
</dbReference>
<feature type="domain" description="Tlde1" evidence="2">
    <location>
        <begin position="235"/>
        <end position="339"/>
    </location>
</feature>
<dbReference type="Proteomes" id="UP000199048">
    <property type="component" value="Unassembled WGS sequence"/>
</dbReference>
<evidence type="ECO:0000256" key="1">
    <source>
        <dbReference type="SAM" id="MobiDB-lite"/>
    </source>
</evidence>
<feature type="compositionally biased region" description="Pro residues" evidence="1">
    <location>
        <begin position="100"/>
        <end position="110"/>
    </location>
</feature>
<reference evidence="4" key="1">
    <citation type="submission" date="2016-10" db="EMBL/GenBank/DDBJ databases">
        <authorList>
            <person name="Varghese N."/>
            <person name="Submissions S."/>
        </authorList>
    </citation>
    <scope>NUCLEOTIDE SEQUENCE [LARGE SCALE GENOMIC DNA]</scope>
    <source>
        <strain evidence="4">BL36</strain>
    </source>
</reference>
<gene>
    <name evidence="3" type="ORF">SAMN05192568_103218</name>
</gene>
<dbReference type="RefSeq" id="WP_092044758.1">
    <property type="nucleotide sequence ID" value="NZ_FOTK01000032.1"/>
</dbReference>
<sequence length="361" mass="38813">MAIDPAPLDGPTTRTSRRGCAAPLAVLTAAVALAALGSGLPRFQSSPAIPLVGIETSATTVESPGEAATLAANPEPSATEAWREATGGPLSRWAWTQIEPPAPTPIPDEAPAPEAQDAEPPRAAMTVPLPMPRPPEFRFYRGPDMARRSERRVARRELPPVPIPPREDDRSFLEKLFGVERAPALAYAALESRPADLVPQRRISPPLAPTDARPTAGTAVYNIAARVVTLPNGERLEAHSGLGEGFDEPRLVNVRMRGPTPPGTYDLKEREQLFHGVRAIRLTPVGGPEAVYGRVGLLAHTFMLGQRGDSNGCVSFRDYDRFLQAFLRGEVQRLVVVAGTQDPLPSLAETPIRTRIARNGT</sequence>
<name>A0A1I4QZZ0_9HYPH</name>
<dbReference type="STRING" id="582667.SAMN05192568_103218"/>
<evidence type="ECO:0000259" key="2">
    <source>
        <dbReference type="Pfam" id="PF10908"/>
    </source>
</evidence>
<feature type="region of interest" description="Disordered" evidence="1">
    <location>
        <begin position="97"/>
        <end position="141"/>
    </location>
</feature>
<evidence type="ECO:0000313" key="3">
    <source>
        <dbReference type="EMBL" id="SFM45270.1"/>
    </source>
</evidence>
<proteinExistence type="predicted"/>
<dbReference type="EMBL" id="FOTK01000032">
    <property type="protein sequence ID" value="SFM45270.1"/>
    <property type="molecule type" value="Genomic_DNA"/>
</dbReference>